<evidence type="ECO:0000256" key="3">
    <source>
        <dbReference type="ARBA" id="ARBA00022692"/>
    </source>
</evidence>
<proteinExistence type="inferred from homology"/>
<dbReference type="FunFam" id="2.60.40.10:FF:000204">
    <property type="entry name" value="Major histocompatibility complex, class I-related protein"/>
    <property type="match status" value="1"/>
</dbReference>
<evidence type="ECO:0000256" key="8">
    <source>
        <dbReference type="ARBA" id="ARBA00023157"/>
    </source>
</evidence>
<keyword evidence="4" id="KW-0732">Signal</keyword>
<dbReference type="GO" id="GO:0005615">
    <property type="term" value="C:extracellular space"/>
    <property type="evidence" value="ECO:0007669"/>
    <property type="project" value="TreeGrafter"/>
</dbReference>
<protein>
    <recommendedName>
        <fullName evidence="12">Ig-like domain-containing protein</fullName>
    </recommendedName>
</protein>
<evidence type="ECO:0000256" key="1">
    <source>
        <dbReference type="ARBA" id="ARBA00004479"/>
    </source>
</evidence>
<keyword evidence="3" id="KW-0812">Transmembrane</keyword>
<dbReference type="InterPro" id="IPR036179">
    <property type="entry name" value="Ig-like_dom_sf"/>
</dbReference>
<dbReference type="AlphaFoldDB" id="A0A8C5F2R5"/>
<dbReference type="SUPFAM" id="SSF54452">
    <property type="entry name" value="MHC antigen-recognition domain"/>
    <property type="match status" value="1"/>
</dbReference>
<keyword evidence="9" id="KW-0325">Glycoprotein</keyword>
<keyword evidence="2" id="KW-0490">MHC I</keyword>
<evidence type="ECO:0000313" key="13">
    <source>
        <dbReference type="Ensembl" id="ENSGEVP00005029501.1"/>
    </source>
</evidence>
<keyword evidence="7" id="KW-0472">Membrane</keyword>
<dbReference type="Proteomes" id="UP000694390">
    <property type="component" value="Unassembled WGS sequence"/>
</dbReference>
<dbReference type="InterPro" id="IPR011162">
    <property type="entry name" value="MHC_I/II-like_Ag-recog"/>
</dbReference>
<dbReference type="PROSITE" id="PS00290">
    <property type="entry name" value="IG_MHC"/>
    <property type="match status" value="1"/>
</dbReference>
<dbReference type="GeneTree" id="ENSGT01120000271828"/>
<evidence type="ECO:0000256" key="5">
    <source>
        <dbReference type="ARBA" id="ARBA00022859"/>
    </source>
</evidence>
<dbReference type="Gene3D" id="2.60.40.10">
    <property type="entry name" value="Immunoglobulins"/>
    <property type="match status" value="1"/>
</dbReference>
<keyword evidence="14" id="KW-1185">Reference proteome</keyword>
<dbReference type="InterPro" id="IPR001039">
    <property type="entry name" value="MHC_I_a_a1/a2"/>
</dbReference>
<dbReference type="InterPro" id="IPR007110">
    <property type="entry name" value="Ig-like_dom"/>
</dbReference>
<feature type="region of interest" description="Disordered" evidence="11">
    <location>
        <begin position="1"/>
        <end position="20"/>
    </location>
</feature>
<dbReference type="SMART" id="SM00407">
    <property type="entry name" value="IGc1"/>
    <property type="match status" value="1"/>
</dbReference>
<comment type="similarity">
    <text evidence="10">Belongs to the MHC class I family.</text>
</comment>
<dbReference type="InterPro" id="IPR003597">
    <property type="entry name" value="Ig_C1-set"/>
</dbReference>
<feature type="domain" description="Ig-like" evidence="12">
    <location>
        <begin position="230"/>
        <end position="299"/>
    </location>
</feature>
<evidence type="ECO:0000256" key="6">
    <source>
        <dbReference type="ARBA" id="ARBA00022989"/>
    </source>
</evidence>
<dbReference type="SUPFAM" id="SSF48726">
    <property type="entry name" value="Immunoglobulin"/>
    <property type="match status" value="1"/>
</dbReference>
<evidence type="ECO:0000256" key="11">
    <source>
        <dbReference type="SAM" id="MobiDB-lite"/>
    </source>
</evidence>
<dbReference type="OrthoDB" id="8936120at2759"/>
<keyword evidence="6" id="KW-1133">Transmembrane helix</keyword>
<dbReference type="GO" id="GO:0042612">
    <property type="term" value="C:MHC class I protein complex"/>
    <property type="evidence" value="ECO:0007669"/>
    <property type="project" value="UniProtKB-KW"/>
</dbReference>
<evidence type="ECO:0000256" key="7">
    <source>
        <dbReference type="ARBA" id="ARBA00023136"/>
    </source>
</evidence>
<keyword evidence="8" id="KW-1015">Disulfide bond</keyword>
<comment type="subcellular location">
    <subcellularLocation>
        <location evidence="1">Membrane</location>
        <topology evidence="1">Single-pass type I membrane protein</topology>
    </subcellularLocation>
</comment>
<dbReference type="GO" id="GO:0009897">
    <property type="term" value="C:external side of plasma membrane"/>
    <property type="evidence" value="ECO:0007669"/>
    <property type="project" value="TreeGrafter"/>
</dbReference>
<dbReference type="FunFam" id="3.30.500.10:FF:000001">
    <property type="entry name" value="H-2 class I histocompatibility antigen, alpha chain"/>
    <property type="match status" value="1"/>
</dbReference>
<dbReference type="Pfam" id="PF00129">
    <property type="entry name" value="MHC_I"/>
    <property type="match status" value="1"/>
</dbReference>
<dbReference type="Pfam" id="PF07654">
    <property type="entry name" value="C1-set"/>
    <property type="match status" value="1"/>
</dbReference>
<dbReference type="InterPro" id="IPR003006">
    <property type="entry name" value="Ig/MHC_CS"/>
</dbReference>
<keyword evidence="5" id="KW-0391">Immunity</keyword>
<dbReference type="PANTHER" id="PTHR16675">
    <property type="entry name" value="MHC CLASS I-RELATED"/>
    <property type="match status" value="1"/>
</dbReference>
<reference evidence="13" key="2">
    <citation type="submission" date="2025-09" db="UniProtKB">
        <authorList>
            <consortium name="Ensembl"/>
        </authorList>
    </citation>
    <scope>IDENTIFICATION</scope>
</reference>
<evidence type="ECO:0000256" key="10">
    <source>
        <dbReference type="RuleBase" id="RU004439"/>
    </source>
</evidence>
<dbReference type="Gene3D" id="3.30.500.10">
    <property type="entry name" value="MHC class I-like antigen recognition-like"/>
    <property type="match status" value="1"/>
</dbReference>
<dbReference type="PANTHER" id="PTHR16675:SF242">
    <property type="entry name" value="MAJOR HISTOCOMPATIBILITY COMPLEX CLASS I-RELATED GENE PROTEIN"/>
    <property type="match status" value="1"/>
</dbReference>
<evidence type="ECO:0000256" key="2">
    <source>
        <dbReference type="ARBA" id="ARBA00022451"/>
    </source>
</evidence>
<dbReference type="PROSITE" id="PS50835">
    <property type="entry name" value="IG_LIKE"/>
    <property type="match status" value="1"/>
</dbReference>
<organism evidence="13 14">
    <name type="scientific">Gopherus evgoodei</name>
    <name type="common">Goodes thornscrub tortoise</name>
    <dbReference type="NCBI Taxonomy" id="1825980"/>
    <lineage>
        <taxon>Eukaryota</taxon>
        <taxon>Metazoa</taxon>
        <taxon>Chordata</taxon>
        <taxon>Craniata</taxon>
        <taxon>Vertebrata</taxon>
        <taxon>Euteleostomi</taxon>
        <taxon>Archelosauria</taxon>
        <taxon>Testudinata</taxon>
        <taxon>Testudines</taxon>
        <taxon>Cryptodira</taxon>
        <taxon>Durocryptodira</taxon>
        <taxon>Testudinoidea</taxon>
        <taxon>Testudinidae</taxon>
        <taxon>Gopherus</taxon>
    </lineage>
</organism>
<dbReference type="InterPro" id="IPR013783">
    <property type="entry name" value="Ig-like_fold"/>
</dbReference>
<dbReference type="GO" id="GO:0006955">
    <property type="term" value="P:immune response"/>
    <property type="evidence" value="ECO:0007669"/>
    <property type="project" value="TreeGrafter"/>
</dbReference>
<accession>A0A8C5F2R5</accession>
<dbReference type="Ensembl" id="ENSGEVT00005030986.1">
    <property type="protein sequence ID" value="ENSGEVP00005029501.1"/>
    <property type="gene ID" value="ENSGEVG00005020518.1"/>
</dbReference>
<evidence type="ECO:0000313" key="14">
    <source>
        <dbReference type="Proteomes" id="UP000694390"/>
    </source>
</evidence>
<dbReference type="InterPro" id="IPR037055">
    <property type="entry name" value="MHC_I-like_Ag-recog_sf"/>
</dbReference>
<dbReference type="PRINTS" id="PR01638">
    <property type="entry name" value="MHCCLASSI"/>
</dbReference>
<evidence type="ECO:0000256" key="9">
    <source>
        <dbReference type="ARBA" id="ARBA00023180"/>
    </source>
</evidence>
<name>A0A8C5F2R5_9SAUR</name>
<sequence length="477" mass="52908">MLKETSTGKPREQGLVKPSPVQGLLVSGAADSGQLGPHTLHYFYTGVSEPGPRLPQFIAAGYVDGQLIIDYTTKTKNAEPRTEWMARNLDPTYWDQETRIFQVNKARFRDAVETLRNRYNQSKGFHTWQFMAGCELLDGRSTGGYWQYGYDGRDFISLDKETLTWTAADTGAQVTKGKWEADRSLAEYGKWYLEQNCVEELRKYLEYGKETLQRKGETHLAWHQVTAAPEGPTTLSCRAHGFYPRNIAVTWVKDGETRDQETQRGGIVPNEDGTYYTWAATEVDPKETDLYTCRVEHESLRKPRDFFWVKDSECRCVCCVSGGEEKEATPVLAGIMGALMAPMGGRGTDHVTGEEGLGFRCSLAHSHFSAQVQRDADRGCRHRGSRAGRCRRWSRCLPQLRAGWGTDAPSVPGCDDVPITLEPRLGLLTCSGLAGPLHPPLQPPAAVLCGCPALLLGPGLPGGEQRGSLLWAPSCRS</sequence>
<dbReference type="InterPro" id="IPR011161">
    <property type="entry name" value="MHC_I-like_Ag-recog"/>
</dbReference>
<dbReference type="InterPro" id="IPR050208">
    <property type="entry name" value="MHC_class-I_related"/>
</dbReference>
<evidence type="ECO:0000256" key="4">
    <source>
        <dbReference type="ARBA" id="ARBA00022729"/>
    </source>
</evidence>
<reference evidence="13" key="1">
    <citation type="submission" date="2025-08" db="UniProtKB">
        <authorList>
            <consortium name="Ensembl"/>
        </authorList>
    </citation>
    <scope>IDENTIFICATION</scope>
</reference>
<evidence type="ECO:0000259" key="12">
    <source>
        <dbReference type="PROSITE" id="PS50835"/>
    </source>
</evidence>
<dbReference type="GO" id="GO:0002474">
    <property type="term" value="P:antigen processing and presentation of peptide antigen via MHC class I"/>
    <property type="evidence" value="ECO:0007669"/>
    <property type="project" value="UniProtKB-KW"/>
</dbReference>